<keyword evidence="1" id="KW-0175">Coiled coil</keyword>
<dbReference type="STRING" id="1533.SAMN05443638_10115"/>
<feature type="coiled-coil region" evidence="1">
    <location>
        <begin position="12"/>
        <end position="39"/>
    </location>
</feature>
<dbReference type="RefSeq" id="WP_072892190.1">
    <property type="nucleotide sequence ID" value="NZ_FQVM01000001.1"/>
</dbReference>
<protein>
    <submittedName>
        <fullName evidence="2">Uncharacterized protein</fullName>
    </submittedName>
</protein>
<evidence type="ECO:0000256" key="1">
    <source>
        <dbReference type="SAM" id="Coils"/>
    </source>
</evidence>
<sequence length="64" mass="7645">MSNIKPTKNLLKKIGIDNKSKMEEKIEKLEEKTVKSKFQKMIKEKNKTWKEKLLEKLKLLKDSL</sequence>
<evidence type="ECO:0000313" key="2">
    <source>
        <dbReference type="EMBL" id="SHE31227.1"/>
    </source>
</evidence>
<proteinExistence type="predicted"/>
<dbReference type="AlphaFoldDB" id="A0A1M4SGV3"/>
<keyword evidence="3" id="KW-1185">Reference proteome</keyword>
<name>A0A1M4SGV3_9CLOT</name>
<dbReference type="Proteomes" id="UP000184035">
    <property type="component" value="Unassembled WGS sequence"/>
</dbReference>
<dbReference type="EMBL" id="FQVM01000001">
    <property type="protein sequence ID" value="SHE31227.1"/>
    <property type="molecule type" value="Genomic_DNA"/>
</dbReference>
<accession>A0A1M4SGV3</accession>
<evidence type="ECO:0000313" key="3">
    <source>
        <dbReference type="Proteomes" id="UP000184035"/>
    </source>
</evidence>
<reference evidence="2 3" key="1">
    <citation type="submission" date="2016-11" db="EMBL/GenBank/DDBJ databases">
        <authorList>
            <person name="Jaros S."/>
            <person name="Januszkiewicz K."/>
            <person name="Wedrychowicz H."/>
        </authorList>
    </citation>
    <scope>NUCLEOTIDE SEQUENCE [LARGE SCALE GENOMIC DNA]</scope>
    <source>
        <strain evidence="2 3">DSM 2631</strain>
    </source>
</reference>
<gene>
    <name evidence="2" type="ORF">SAMN05443638_10115</name>
</gene>
<organism evidence="2 3">
    <name type="scientific">Clostridium fallax</name>
    <dbReference type="NCBI Taxonomy" id="1533"/>
    <lineage>
        <taxon>Bacteria</taxon>
        <taxon>Bacillati</taxon>
        <taxon>Bacillota</taxon>
        <taxon>Clostridia</taxon>
        <taxon>Eubacteriales</taxon>
        <taxon>Clostridiaceae</taxon>
        <taxon>Clostridium</taxon>
    </lineage>
</organism>